<dbReference type="InterPro" id="IPR030395">
    <property type="entry name" value="GP_PDE_dom"/>
</dbReference>
<dbReference type="EC" id="3.1.4.46" evidence="2"/>
<gene>
    <name evidence="2" type="primary">ugpQ_2</name>
    <name evidence="2" type="ORF">TRP8649_00970</name>
</gene>
<dbReference type="RefSeq" id="WP_099243016.1">
    <property type="nucleotide sequence ID" value="NZ_FXXP01000001.1"/>
</dbReference>
<dbReference type="PROSITE" id="PS51704">
    <property type="entry name" value="GP_PDE"/>
    <property type="match status" value="1"/>
</dbReference>
<sequence length="326" mass="35848">MIVLKRVLIVVGLLCFGLWLNNTSLPVTVSDDASPKLLAHRGIHQIYAGSDRNNDTCRAENVLPITHDLIENTIPSMRAAFEAGAEVVELDVHLTTDGEFAVFHDWTLDCQTNGQGVTHKHSWEALSALDIGYGFTSDGQNYPLRGKGNRMPTLTEVLEADLPGQFLINFKSNRAEEGVALAALLQNPTYRAKIWGIYGGRQPTRAALTELPGMLGYDKVSVKACAQSYMLTGWSGYVGEACRDQIIVVPQNFAPIVWGWPHRFTQRMQQAGTTVILLGDYDGSGFSSGIEDADAWARVPAHFDGYVWTNRIEVIGPIMQSAPQSR</sequence>
<evidence type="ECO:0000259" key="1">
    <source>
        <dbReference type="PROSITE" id="PS51704"/>
    </source>
</evidence>
<dbReference type="SUPFAM" id="SSF51695">
    <property type="entry name" value="PLC-like phosphodiesterases"/>
    <property type="match status" value="1"/>
</dbReference>
<protein>
    <submittedName>
        <fullName evidence="2">Glycerophosphoryl diester phosphodiesterase</fullName>
        <ecNumber evidence="2">3.1.4.46</ecNumber>
    </submittedName>
</protein>
<dbReference type="GO" id="GO:0006629">
    <property type="term" value="P:lipid metabolic process"/>
    <property type="evidence" value="ECO:0007669"/>
    <property type="project" value="InterPro"/>
</dbReference>
<organism evidence="2 3">
    <name type="scientific">Pelagimonas phthalicica</name>
    <dbReference type="NCBI Taxonomy" id="1037362"/>
    <lineage>
        <taxon>Bacteria</taxon>
        <taxon>Pseudomonadati</taxon>
        <taxon>Pseudomonadota</taxon>
        <taxon>Alphaproteobacteria</taxon>
        <taxon>Rhodobacterales</taxon>
        <taxon>Roseobacteraceae</taxon>
        <taxon>Pelagimonas</taxon>
    </lineage>
</organism>
<dbReference type="GO" id="GO:0008889">
    <property type="term" value="F:glycerophosphodiester phosphodiesterase activity"/>
    <property type="evidence" value="ECO:0007669"/>
    <property type="project" value="UniProtKB-EC"/>
</dbReference>
<accession>A0A238JA93</accession>
<dbReference type="PANTHER" id="PTHR43805:SF1">
    <property type="entry name" value="GP-PDE DOMAIN-CONTAINING PROTEIN"/>
    <property type="match status" value="1"/>
</dbReference>
<evidence type="ECO:0000313" key="3">
    <source>
        <dbReference type="Proteomes" id="UP000225972"/>
    </source>
</evidence>
<keyword evidence="3" id="KW-1185">Reference proteome</keyword>
<dbReference type="InterPro" id="IPR017946">
    <property type="entry name" value="PLC-like_Pdiesterase_TIM-brl"/>
</dbReference>
<dbReference type="Pfam" id="PF03009">
    <property type="entry name" value="GDPD"/>
    <property type="match status" value="1"/>
</dbReference>
<dbReference type="Gene3D" id="3.20.20.190">
    <property type="entry name" value="Phosphatidylinositol (PI) phosphodiesterase"/>
    <property type="match status" value="1"/>
</dbReference>
<evidence type="ECO:0000313" key="2">
    <source>
        <dbReference type="EMBL" id="SMX26872.1"/>
    </source>
</evidence>
<dbReference type="EMBL" id="FXXP01000001">
    <property type="protein sequence ID" value="SMX26872.1"/>
    <property type="molecule type" value="Genomic_DNA"/>
</dbReference>
<proteinExistence type="predicted"/>
<reference evidence="3" key="1">
    <citation type="submission" date="2017-05" db="EMBL/GenBank/DDBJ databases">
        <authorList>
            <person name="Rodrigo-Torres L."/>
            <person name="Arahal R. D."/>
            <person name="Lucena T."/>
        </authorList>
    </citation>
    <scope>NUCLEOTIDE SEQUENCE [LARGE SCALE GENOMIC DNA]</scope>
    <source>
        <strain evidence="3">CECT 8649</strain>
    </source>
</reference>
<dbReference type="AlphaFoldDB" id="A0A238JA93"/>
<dbReference type="Proteomes" id="UP000225972">
    <property type="component" value="Unassembled WGS sequence"/>
</dbReference>
<dbReference type="OrthoDB" id="9795622at2"/>
<feature type="domain" description="GP-PDE" evidence="1">
    <location>
        <begin position="51"/>
        <end position="324"/>
    </location>
</feature>
<keyword evidence="2" id="KW-0378">Hydrolase</keyword>
<dbReference type="PANTHER" id="PTHR43805">
    <property type="entry name" value="GLYCEROPHOSPHORYL DIESTER PHOSPHODIESTERASE"/>
    <property type="match status" value="1"/>
</dbReference>
<name>A0A238JA93_9RHOB</name>